<proteinExistence type="predicted"/>
<dbReference type="EMBL" id="WHZZ01000012">
    <property type="protein sequence ID" value="MQL50042.1"/>
    <property type="molecule type" value="Genomic_DNA"/>
</dbReference>
<sequence>MFYWLLSFFIGFLVIGDISSSIPIETQRQESNLNQRAIQTVRYINEINDWRYKNPAQTEGAIPDSTLGWITVPGLHNILQANRVFVYQDNQPGLMSALQVQTHNSALVGKVIGRRLINSSGNDMQVTVPASIADGSLVYLN</sequence>
<dbReference type="InterPro" id="IPR009987">
    <property type="entry name" value="IM_PilM"/>
</dbReference>
<organism evidence="1 2">
    <name type="scientific">Photorhabdus khanii</name>
    <dbReference type="NCBI Taxonomy" id="1004150"/>
    <lineage>
        <taxon>Bacteria</taxon>
        <taxon>Pseudomonadati</taxon>
        <taxon>Pseudomonadota</taxon>
        <taxon>Gammaproteobacteria</taxon>
        <taxon>Enterobacterales</taxon>
        <taxon>Morganellaceae</taxon>
        <taxon>Photorhabdus</taxon>
    </lineage>
</organism>
<protein>
    <submittedName>
        <fullName evidence="1">Type IV pilus biogenesis protein PilM</fullName>
    </submittedName>
</protein>
<evidence type="ECO:0000313" key="2">
    <source>
        <dbReference type="Proteomes" id="UP000481739"/>
    </source>
</evidence>
<comment type="caution">
    <text evidence="1">The sequence shown here is derived from an EMBL/GenBank/DDBJ whole genome shotgun (WGS) entry which is preliminary data.</text>
</comment>
<name>A0A7C9KFN8_9GAMM</name>
<dbReference type="Gene3D" id="3.30.450.360">
    <property type="match status" value="1"/>
</dbReference>
<dbReference type="Pfam" id="PF07419">
    <property type="entry name" value="PilM"/>
    <property type="match status" value="1"/>
</dbReference>
<gene>
    <name evidence="1" type="primary">pilM</name>
    <name evidence="1" type="ORF">GEA64_19650</name>
</gene>
<dbReference type="AlphaFoldDB" id="A0A7C9KFN8"/>
<dbReference type="RefSeq" id="WP_152963811.1">
    <property type="nucleotide sequence ID" value="NZ_CAWOZU010000003.1"/>
</dbReference>
<reference evidence="1 2" key="1">
    <citation type="journal article" date="2019" name="Nature">
        <title>A new antibiotic selectively kills Gram-negative pathogens.</title>
        <authorList>
            <person name="Imai Y."/>
            <person name="Meyer K.J."/>
            <person name="Iinishi A."/>
            <person name="Favre-Godal Q."/>
            <person name="Green R."/>
            <person name="Manuse S."/>
            <person name="Caboni M."/>
            <person name="Mori M."/>
            <person name="Niles S."/>
            <person name="Ghiglieri M."/>
            <person name="Honrao C."/>
            <person name="Ma X."/>
            <person name="Guo J.J."/>
            <person name="Makriyannis A."/>
            <person name="Linares-Otoya L."/>
            <person name="Boehringer N."/>
            <person name="Wuisan Z.G."/>
            <person name="Kaur H."/>
            <person name="Wu R."/>
            <person name="Mateus A."/>
            <person name="Typas A."/>
            <person name="Savitski M.M."/>
            <person name="Espinoza J.L."/>
            <person name="O'Rourke A."/>
            <person name="Nelson K.E."/>
            <person name="Hiller S."/>
            <person name="Noinaj N."/>
            <person name="Schaeberle T.F."/>
            <person name="D'Onofrio A."/>
            <person name="Lewis K."/>
        </authorList>
    </citation>
    <scope>NUCLEOTIDE SEQUENCE [LARGE SCALE GENOMIC DNA]</scope>
    <source>
        <strain evidence="1 2">HGB 1456</strain>
    </source>
</reference>
<accession>A0A7C9KFN8</accession>
<evidence type="ECO:0000313" key="1">
    <source>
        <dbReference type="EMBL" id="MQL50042.1"/>
    </source>
</evidence>
<dbReference type="Proteomes" id="UP000481739">
    <property type="component" value="Unassembled WGS sequence"/>
</dbReference>